<sequence>MDIDAEERLPTLSQRVETSSGAFTSPQQTSLCTRFTKEATDRQSDGRNALSHDILGVWQLPLSGAVDGVENWGVTGEAYDMNEQDMNEVVRVIGKDGATSPSVPGRLNKEILNKEA</sequence>
<proteinExistence type="predicted"/>
<feature type="region of interest" description="Disordered" evidence="1">
    <location>
        <begin position="97"/>
        <end position="116"/>
    </location>
</feature>
<dbReference type="Proteomes" id="UP001341840">
    <property type="component" value="Unassembled WGS sequence"/>
</dbReference>
<protein>
    <submittedName>
        <fullName evidence="2">Uncharacterized protein</fullName>
    </submittedName>
</protein>
<comment type="caution">
    <text evidence="2">The sequence shown here is derived from an EMBL/GenBank/DDBJ whole genome shotgun (WGS) entry which is preliminary data.</text>
</comment>
<organism evidence="2 3">
    <name type="scientific">Stylosanthes scabra</name>
    <dbReference type="NCBI Taxonomy" id="79078"/>
    <lineage>
        <taxon>Eukaryota</taxon>
        <taxon>Viridiplantae</taxon>
        <taxon>Streptophyta</taxon>
        <taxon>Embryophyta</taxon>
        <taxon>Tracheophyta</taxon>
        <taxon>Spermatophyta</taxon>
        <taxon>Magnoliopsida</taxon>
        <taxon>eudicotyledons</taxon>
        <taxon>Gunneridae</taxon>
        <taxon>Pentapetalae</taxon>
        <taxon>rosids</taxon>
        <taxon>fabids</taxon>
        <taxon>Fabales</taxon>
        <taxon>Fabaceae</taxon>
        <taxon>Papilionoideae</taxon>
        <taxon>50 kb inversion clade</taxon>
        <taxon>dalbergioids sensu lato</taxon>
        <taxon>Dalbergieae</taxon>
        <taxon>Pterocarpus clade</taxon>
        <taxon>Stylosanthes</taxon>
    </lineage>
</organism>
<feature type="region of interest" description="Disordered" evidence="1">
    <location>
        <begin position="1"/>
        <end position="31"/>
    </location>
</feature>
<evidence type="ECO:0000313" key="2">
    <source>
        <dbReference type="EMBL" id="MED6111659.1"/>
    </source>
</evidence>
<dbReference type="EMBL" id="JASCZI010000413">
    <property type="protein sequence ID" value="MED6111659.1"/>
    <property type="molecule type" value="Genomic_DNA"/>
</dbReference>
<accession>A0ABU6QIF4</accession>
<reference evidence="2 3" key="1">
    <citation type="journal article" date="2023" name="Plants (Basel)">
        <title>Bridging the Gap: Combining Genomics and Transcriptomics Approaches to Understand Stylosanthes scabra, an Orphan Legume from the Brazilian Caatinga.</title>
        <authorList>
            <person name="Ferreira-Neto J.R.C."/>
            <person name="da Silva M.D."/>
            <person name="Binneck E."/>
            <person name="de Melo N.F."/>
            <person name="da Silva R.H."/>
            <person name="de Melo A.L.T.M."/>
            <person name="Pandolfi V."/>
            <person name="Bustamante F.O."/>
            <person name="Brasileiro-Vidal A.C."/>
            <person name="Benko-Iseppon A.M."/>
        </authorList>
    </citation>
    <scope>NUCLEOTIDE SEQUENCE [LARGE SCALE GENOMIC DNA]</scope>
    <source>
        <tissue evidence="2">Leaves</tissue>
    </source>
</reference>
<gene>
    <name evidence="2" type="ORF">PIB30_054308</name>
</gene>
<keyword evidence="3" id="KW-1185">Reference proteome</keyword>
<evidence type="ECO:0000313" key="3">
    <source>
        <dbReference type="Proteomes" id="UP001341840"/>
    </source>
</evidence>
<feature type="compositionally biased region" description="Basic and acidic residues" evidence="1">
    <location>
        <begin position="107"/>
        <end position="116"/>
    </location>
</feature>
<name>A0ABU6QIF4_9FABA</name>
<feature type="compositionally biased region" description="Polar residues" evidence="1">
    <location>
        <begin position="11"/>
        <end position="31"/>
    </location>
</feature>
<evidence type="ECO:0000256" key="1">
    <source>
        <dbReference type="SAM" id="MobiDB-lite"/>
    </source>
</evidence>